<gene>
    <name evidence="6" type="ORF">FB559_2630</name>
</gene>
<dbReference type="Proteomes" id="UP000316096">
    <property type="component" value="Unassembled WGS sequence"/>
</dbReference>
<dbReference type="PANTHER" id="PTHR43712:SF2">
    <property type="entry name" value="O-METHYLTRANSFERASE CICE"/>
    <property type="match status" value="1"/>
</dbReference>
<dbReference type="Gene3D" id="1.10.10.10">
    <property type="entry name" value="Winged helix-like DNA-binding domain superfamily/Winged helix DNA-binding domain"/>
    <property type="match status" value="1"/>
</dbReference>
<dbReference type="InterPro" id="IPR012967">
    <property type="entry name" value="COMT_dimerisation"/>
</dbReference>
<sequence length="331" mass="35463">MMNNRPTPDRVLQLINGYWVTGIIGVAAGCSLFTHLEDGAGTVVELAARAGISERGAQTLLDGLVSGGLVELYEGRYRNTPEASTYLVEGKPTSLSSFAELKLRQMGTLAGLPDVVRAGGPVTDPTTEVADNPHWEQVVPAIAAQSVPAATIAAEVIGLADAGEISILDVGGGSGIYSAIWLEANPAARSTQLDWAPINAIARRLLEERGMAERFTCIDGDFHTTDFGTAKYDVALYSHIAHQEGPEDNVEVFTRLRRSLKPGGALVICDYVVDDDRGGPTFPLIFASEMLLKSKKGNTWRRADYHGWLMKAGFGEVSFHPAEPATLVVAR</sequence>
<keyword evidence="7" id="KW-1185">Reference proteome</keyword>
<reference evidence="6 7" key="1">
    <citation type="submission" date="2019-06" db="EMBL/GenBank/DDBJ databases">
        <title>Sequencing the genomes of 1000 actinobacteria strains.</title>
        <authorList>
            <person name="Klenk H.-P."/>
        </authorList>
    </citation>
    <scope>NUCLEOTIDE SEQUENCE [LARGE SCALE GENOMIC DNA]</scope>
    <source>
        <strain evidence="6 7">DSM 102200</strain>
    </source>
</reference>
<dbReference type="Pfam" id="PF08100">
    <property type="entry name" value="Dimerisation"/>
    <property type="match status" value="1"/>
</dbReference>
<dbReference type="PROSITE" id="PS51683">
    <property type="entry name" value="SAM_OMT_II"/>
    <property type="match status" value="1"/>
</dbReference>
<dbReference type="InterPro" id="IPR036390">
    <property type="entry name" value="WH_DNA-bd_sf"/>
</dbReference>
<feature type="domain" description="O-methyltransferase C-terminal" evidence="4">
    <location>
        <begin position="166"/>
        <end position="314"/>
    </location>
</feature>
<keyword evidence="3" id="KW-0949">S-adenosyl-L-methionine</keyword>
<evidence type="ECO:0000256" key="2">
    <source>
        <dbReference type="ARBA" id="ARBA00022679"/>
    </source>
</evidence>
<proteinExistence type="predicted"/>
<dbReference type="EMBL" id="VFOZ01000001">
    <property type="protein sequence ID" value="TQL97056.1"/>
    <property type="molecule type" value="Genomic_DNA"/>
</dbReference>
<evidence type="ECO:0000313" key="7">
    <source>
        <dbReference type="Proteomes" id="UP000316096"/>
    </source>
</evidence>
<dbReference type="Gene3D" id="3.40.50.150">
    <property type="entry name" value="Vaccinia Virus protein VP39"/>
    <property type="match status" value="1"/>
</dbReference>
<dbReference type="GO" id="GO:0008171">
    <property type="term" value="F:O-methyltransferase activity"/>
    <property type="evidence" value="ECO:0007669"/>
    <property type="project" value="InterPro"/>
</dbReference>
<evidence type="ECO:0000313" key="6">
    <source>
        <dbReference type="EMBL" id="TQL97056.1"/>
    </source>
</evidence>
<dbReference type="GO" id="GO:0046983">
    <property type="term" value="F:protein dimerization activity"/>
    <property type="evidence" value="ECO:0007669"/>
    <property type="project" value="InterPro"/>
</dbReference>
<name>A0A543CIY9_9ACTN</name>
<evidence type="ECO:0000259" key="5">
    <source>
        <dbReference type="Pfam" id="PF08100"/>
    </source>
</evidence>
<comment type="caution">
    <text evidence="6">The sequence shown here is derived from an EMBL/GenBank/DDBJ whole genome shotgun (WGS) entry which is preliminary data.</text>
</comment>
<evidence type="ECO:0000259" key="4">
    <source>
        <dbReference type="Pfam" id="PF00891"/>
    </source>
</evidence>
<dbReference type="AlphaFoldDB" id="A0A543CIY9"/>
<keyword evidence="1 6" id="KW-0489">Methyltransferase</keyword>
<accession>A0A543CIY9</accession>
<dbReference type="CDD" id="cd02440">
    <property type="entry name" value="AdoMet_MTases"/>
    <property type="match status" value="1"/>
</dbReference>
<dbReference type="SUPFAM" id="SSF46785">
    <property type="entry name" value="Winged helix' DNA-binding domain"/>
    <property type="match status" value="1"/>
</dbReference>
<dbReference type="GO" id="GO:0032259">
    <property type="term" value="P:methylation"/>
    <property type="evidence" value="ECO:0007669"/>
    <property type="project" value="UniProtKB-KW"/>
</dbReference>
<dbReference type="Pfam" id="PF00891">
    <property type="entry name" value="Methyltransf_2"/>
    <property type="match status" value="1"/>
</dbReference>
<keyword evidence="2 6" id="KW-0808">Transferase</keyword>
<dbReference type="PANTHER" id="PTHR43712">
    <property type="entry name" value="PUTATIVE (AFU_ORTHOLOGUE AFUA_4G14580)-RELATED"/>
    <property type="match status" value="1"/>
</dbReference>
<feature type="domain" description="O-methyltransferase dimerisation" evidence="5">
    <location>
        <begin position="12"/>
        <end position="88"/>
    </location>
</feature>
<dbReference type="InterPro" id="IPR016461">
    <property type="entry name" value="COMT-like"/>
</dbReference>
<dbReference type="InterPro" id="IPR029063">
    <property type="entry name" value="SAM-dependent_MTases_sf"/>
</dbReference>
<protein>
    <submittedName>
        <fullName evidence="6">Methyltransferase family protein</fullName>
    </submittedName>
</protein>
<dbReference type="InterPro" id="IPR036388">
    <property type="entry name" value="WH-like_DNA-bd_sf"/>
</dbReference>
<dbReference type="PROSITE" id="PS51257">
    <property type="entry name" value="PROKAR_LIPOPROTEIN"/>
    <property type="match status" value="1"/>
</dbReference>
<dbReference type="InterPro" id="IPR001077">
    <property type="entry name" value="COMT_C"/>
</dbReference>
<evidence type="ECO:0000256" key="1">
    <source>
        <dbReference type="ARBA" id="ARBA00022603"/>
    </source>
</evidence>
<evidence type="ECO:0000256" key="3">
    <source>
        <dbReference type="ARBA" id="ARBA00022691"/>
    </source>
</evidence>
<organism evidence="6 7">
    <name type="scientific">Actinoallomurus bryophytorum</name>
    <dbReference type="NCBI Taxonomy" id="1490222"/>
    <lineage>
        <taxon>Bacteria</taxon>
        <taxon>Bacillati</taxon>
        <taxon>Actinomycetota</taxon>
        <taxon>Actinomycetes</taxon>
        <taxon>Streptosporangiales</taxon>
        <taxon>Thermomonosporaceae</taxon>
        <taxon>Actinoallomurus</taxon>
    </lineage>
</organism>
<dbReference type="SUPFAM" id="SSF53335">
    <property type="entry name" value="S-adenosyl-L-methionine-dependent methyltransferases"/>
    <property type="match status" value="1"/>
</dbReference>